<organism evidence="3 4">
    <name type="scientific">Pocillopora meandrina</name>
    <dbReference type="NCBI Taxonomy" id="46732"/>
    <lineage>
        <taxon>Eukaryota</taxon>
        <taxon>Metazoa</taxon>
        <taxon>Cnidaria</taxon>
        <taxon>Anthozoa</taxon>
        <taxon>Hexacorallia</taxon>
        <taxon>Scleractinia</taxon>
        <taxon>Astrocoeniina</taxon>
        <taxon>Pocilloporidae</taxon>
        <taxon>Pocillopora</taxon>
    </lineage>
</organism>
<accession>A0AAU9WKC6</accession>
<keyword evidence="1" id="KW-0472">Membrane</keyword>
<keyword evidence="1" id="KW-0812">Transmembrane</keyword>
<gene>
    <name evidence="3" type="ORF">PMEA_00006590</name>
</gene>
<evidence type="ECO:0000313" key="4">
    <source>
        <dbReference type="Proteomes" id="UP001159428"/>
    </source>
</evidence>
<name>A0AAU9WKC6_9CNID</name>
<sequence>MFDHTLLRVFKMFCHILIVVTIFAAKEAMATDRCQMVISGTCIQHCHNQSCDCGVTDSNQGYNECYQASAGSKCRAITCSSETCYQKCHNCHMKCTSDVSFCRQRCLSGACSFTCDAQHCEQECTGENCQNTVFDNCHLILPLNYLVILAGILFVISMLACVLLVMSFRKKDCIPDCYPQPPPYSKI</sequence>
<keyword evidence="1" id="KW-1133">Transmembrane helix</keyword>
<feature type="chain" id="PRO_5043975903" description="TNFR-Cys domain-containing protein" evidence="2">
    <location>
        <begin position="31"/>
        <end position="187"/>
    </location>
</feature>
<comment type="caution">
    <text evidence="3">The sequence shown here is derived from an EMBL/GenBank/DDBJ whole genome shotgun (WGS) entry which is preliminary data.</text>
</comment>
<dbReference type="EMBL" id="CALNXJ010000015">
    <property type="protein sequence ID" value="CAH3116745.1"/>
    <property type="molecule type" value="Genomic_DNA"/>
</dbReference>
<evidence type="ECO:0008006" key="5">
    <source>
        <dbReference type="Google" id="ProtNLM"/>
    </source>
</evidence>
<keyword evidence="4" id="KW-1185">Reference proteome</keyword>
<evidence type="ECO:0000313" key="3">
    <source>
        <dbReference type="EMBL" id="CAH3116745.1"/>
    </source>
</evidence>
<keyword evidence="2" id="KW-0732">Signal</keyword>
<feature type="transmembrane region" description="Helical" evidence="1">
    <location>
        <begin position="143"/>
        <end position="165"/>
    </location>
</feature>
<evidence type="ECO:0000256" key="2">
    <source>
        <dbReference type="SAM" id="SignalP"/>
    </source>
</evidence>
<dbReference type="AlphaFoldDB" id="A0AAU9WKC6"/>
<evidence type="ECO:0000256" key="1">
    <source>
        <dbReference type="SAM" id="Phobius"/>
    </source>
</evidence>
<dbReference type="Proteomes" id="UP001159428">
    <property type="component" value="Unassembled WGS sequence"/>
</dbReference>
<protein>
    <recommendedName>
        <fullName evidence="5">TNFR-Cys domain-containing protein</fullName>
    </recommendedName>
</protein>
<feature type="signal peptide" evidence="2">
    <location>
        <begin position="1"/>
        <end position="30"/>
    </location>
</feature>
<reference evidence="3 4" key="1">
    <citation type="submission" date="2022-05" db="EMBL/GenBank/DDBJ databases">
        <authorList>
            <consortium name="Genoscope - CEA"/>
            <person name="William W."/>
        </authorList>
    </citation>
    <scope>NUCLEOTIDE SEQUENCE [LARGE SCALE GENOMIC DNA]</scope>
</reference>
<proteinExistence type="predicted"/>